<dbReference type="CDD" id="cd00093">
    <property type="entry name" value="HTH_XRE"/>
    <property type="match status" value="1"/>
</dbReference>
<dbReference type="EMBL" id="JAOSHN010000005">
    <property type="protein sequence ID" value="MCU7379183.1"/>
    <property type="molecule type" value="Genomic_DNA"/>
</dbReference>
<reference evidence="4" key="1">
    <citation type="submission" date="2022-09" db="EMBL/GenBank/DDBJ databases">
        <title>Culturomic study of gut microbiota in children with autism spectrum disorder.</title>
        <authorList>
            <person name="Efimov B.A."/>
            <person name="Chaplin A.V."/>
            <person name="Sokolova S.R."/>
            <person name="Pikina A.P."/>
            <person name="Korzhanova M."/>
            <person name="Belova V."/>
            <person name="Korostin D."/>
        </authorList>
    </citation>
    <scope>NUCLEOTIDE SEQUENCE</scope>
    <source>
        <strain evidence="4">ASD5510</strain>
    </source>
</reference>
<evidence type="ECO:0000313" key="3">
    <source>
        <dbReference type="EMBL" id="MCU7377679.1"/>
    </source>
</evidence>
<dbReference type="AlphaFoldDB" id="A0A9J6QVF1"/>
<dbReference type="GO" id="GO:0003700">
    <property type="term" value="F:DNA-binding transcription factor activity"/>
    <property type="evidence" value="ECO:0007669"/>
    <property type="project" value="TreeGrafter"/>
</dbReference>
<comment type="caution">
    <text evidence="4">The sequence shown here is derived from an EMBL/GenBank/DDBJ whole genome shotgun (WGS) entry which is preliminary data.</text>
</comment>
<dbReference type="InterPro" id="IPR050807">
    <property type="entry name" value="TransReg_Diox_bact_type"/>
</dbReference>
<dbReference type="Gene3D" id="1.10.260.40">
    <property type="entry name" value="lambda repressor-like DNA-binding domains"/>
    <property type="match status" value="1"/>
</dbReference>
<dbReference type="SMART" id="SM00530">
    <property type="entry name" value="HTH_XRE"/>
    <property type="match status" value="1"/>
</dbReference>
<name>A0A9J6QVF1_9FIRM</name>
<evidence type="ECO:0000259" key="2">
    <source>
        <dbReference type="PROSITE" id="PS50943"/>
    </source>
</evidence>
<accession>A0A9J6QVF1</accession>
<proteinExistence type="predicted"/>
<feature type="domain" description="HTH cro/C1-type" evidence="2">
    <location>
        <begin position="12"/>
        <end position="66"/>
    </location>
</feature>
<dbReference type="GO" id="GO:0005829">
    <property type="term" value="C:cytosol"/>
    <property type="evidence" value="ECO:0007669"/>
    <property type="project" value="TreeGrafter"/>
</dbReference>
<dbReference type="Proteomes" id="UP001065549">
    <property type="component" value="Unassembled WGS sequence"/>
</dbReference>
<dbReference type="EMBL" id="JAOSHN010000002">
    <property type="protein sequence ID" value="MCU7377679.1"/>
    <property type="molecule type" value="Genomic_DNA"/>
</dbReference>
<gene>
    <name evidence="3" type="ORF">OBO34_04825</name>
    <name evidence="4" type="ORF">OBO34_12590</name>
</gene>
<dbReference type="GO" id="GO:0003677">
    <property type="term" value="F:DNA binding"/>
    <property type="evidence" value="ECO:0007669"/>
    <property type="project" value="UniProtKB-KW"/>
</dbReference>
<dbReference type="PANTHER" id="PTHR46797">
    <property type="entry name" value="HTH-TYPE TRANSCRIPTIONAL REGULATOR"/>
    <property type="match status" value="1"/>
</dbReference>
<keyword evidence="5" id="KW-1185">Reference proteome</keyword>
<evidence type="ECO:0000256" key="1">
    <source>
        <dbReference type="ARBA" id="ARBA00023125"/>
    </source>
</evidence>
<dbReference type="Pfam" id="PF01381">
    <property type="entry name" value="HTH_3"/>
    <property type="match status" value="1"/>
</dbReference>
<dbReference type="InterPro" id="IPR001387">
    <property type="entry name" value="Cro/C1-type_HTH"/>
</dbReference>
<organism evidence="4 5">
    <name type="scientific">Hominibacterium faecale</name>
    <dbReference type="NCBI Taxonomy" id="2839743"/>
    <lineage>
        <taxon>Bacteria</taxon>
        <taxon>Bacillati</taxon>
        <taxon>Bacillota</taxon>
        <taxon>Clostridia</taxon>
        <taxon>Peptostreptococcales</taxon>
        <taxon>Anaerovoracaceae</taxon>
        <taxon>Hominibacterium</taxon>
    </lineage>
</organism>
<dbReference type="SUPFAM" id="SSF47413">
    <property type="entry name" value="lambda repressor-like DNA-binding domains"/>
    <property type="match status" value="1"/>
</dbReference>
<sequence>MHINYKDLGQRIKNARKKANLTQAQLAERIGVGNTHISHIETNATIPSLKVIIDIMNELDLSPNELFCDYVESAGPVLKEELAQATGDCDLRELRMIVKSVHFMKGLLRDDGGSDL</sequence>
<protein>
    <submittedName>
        <fullName evidence="4">Helix-turn-helix domain-containing protein</fullName>
    </submittedName>
</protein>
<dbReference type="PANTHER" id="PTHR46797:SF1">
    <property type="entry name" value="METHYLPHOSPHONATE SYNTHASE"/>
    <property type="match status" value="1"/>
</dbReference>
<dbReference type="PROSITE" id="PS50943">
    <property type="entry name" value="HTH_CROC1"/>
    <property type="match status" value="1"/>
</dbReference>
<dbReference type="InterPro" id="IPR010982">
    <property type="entry name" value="Lambda_DNA-bd_dom_sf"/>
</dbReference>
<evidence type="ECO:0000313" key="5">
    <source>
        <dbReference type="Proteomes" id="UP001065549"/>
    </source>
</evidence>
<evidence type="ECO:0000313" key="4">
    <source>
        <dbReference type="EMBL" id="MCU7379183.1"/>
    </source>
</evidence>
<keyword evidence="1" id="KW-0238">DNA-binding</keyword>
<dbReference type="RefSeq" id="WP_148397298.1">
    <property type="nucleotide sequence ID" value="NZ_JAJAGH010000014.1"/>
</dbReference>